<name>A0ABW2BZR4_9PSEU</name>
<protein>
    <submittedName>
        <fullName evidence="2">LuxR C-terminal-related transcriptional regulator</fullName>
    </submittedName>
</protein>
<dbReference type="Gene3D" id="1.10.10.10">
    <property type="entry name" value="Winged helix-like DNA-binding domain superfamily/Winged helix DNA-binding domain"/>
    <property type="match status" value="1"/>
</dbReference>
<dbReference type="SUPFAM" id="SSF46894">
    <property type="entry name" value="C-terminal effector domain of the bipartite response regulators"/>
    <property type="match status" value="1"/>
</dbReference>
<feature type="domain" description="HTH luxR-type" evidence="1">
    <location>
        <begin position="707"/>
        <end position="772"/>
    </location>
</feature>
<dbReference type="InterPro" id="IPR027417">
    <property type="entry name" value="P-loop_NTPase"/>
</dbReference>
<dbReference type="InterPro" id="IPR000792">
    <property type="entry name" value="Tscrpt_reg_LuxR_C"/>
</dbReference>
<evidence type="ECO:0000259" key="1">
    <source>
        <dbReference type="PROSITE" id="PS50043"/>
    </source>
</evidence>
<accession>A0ABW2BZR4</accession>
<proteinExistence type="predicted"/>
<dbReference type="PROSITE" id="PS50043">
    <property type="entry name" value="HTH_LUXR_2"/>
    <property type="match status" value="1"/>
</dbReference>
<dbReference type="InterPro" id="IPR036388">
    <property type="entry name" value="WH-like_DNA-bd_sf"/>
</dbReference>
<dbReference type="SUPFAM" id="SSF52540">
    <property type="entry name" value="P-loop containing nucleoside triphosphate hydrolases"/>
    <property type="match status" value="1"/>
</dbReference>
<dbReference type="PRINTS" id="PR00038">
    <property type="entry name" value="HTHLUXR"/>
</dbReference>
<reference evidence="3" key="1">
    <citation type="journal article" date="2019" name="Int. J. Syst. Evol. Microbiol.">
        <title>The Global Catalogue of Microorganisms (GCM) 10K type strain sequencing project: providing services to taxonomists for standard genome sequencing and annotation.</title>
        <authorList>
            <consortium name="The Broad Institute Genomics Platform"/>
            <consortium name="The Broad Institute Genome Sequencing Center for Infectious Disease"/>
            <person name="Wu L."/>
            <person name="Ma J."/>
        </authorList>
    </citation>
    <scope>NUCLEOTIDE SEQUENCE [LARGE SCALE GENOMIC DNA]</scope>
    <source>
        <strain evidence="3">KCTC 32255</strain>
    </source>
</reference>
<evidence type="ECO:0000313" key="2">
    <source>
        <dbReference type="EMBL" id="MFC6868556.1"/>
    </source>
</evidence>
<dbReference type="SMART" id="SM00421">
    <property type="entry name" value="HTH_LUXR"/>
    <property type="match status" value="1"/>
</dbReference>
<organism evidence="2 3">
    <name type="scientific">Haloechinothrix salitolerans</name>
    <dbReference type="NCBI Taxonomy" id="926830"/>
    <lineage>
        <taxon>Bacteria</taxon>
        <taxon>Bacillati</taxon>
        <taxon>Actinomycetota</taxon>
        <taxon>Actinomycetes</taxon>
        <taxon>Pseudonocardiales</taxon>
        <taxon>Pseudonocardiaceae</taxon>
        <taxon>Haloechinothrix</taxon>
    </lineage>
</organism>
<dbReference type="Pfam" id="PF00196">
    <property type="entry name" value="GerE"/>
    <property type="match status" value="1"/>
</dbReference>
<dbReference type="InterPro" id="IPR016032">
    <property type="entry name" value="Sig_transdc_resp-reg_C-effctor"/>
</dbReference>
<evidence type="ECO:0000313" key="3">
    <source>
        <dbReference type="Proteomes" id="UP001596337"/>
    </source>
</evidence>
<dbReference type="CDD" id="cd06170">
    <property type="entry name" value="LuxR_C_like"/>
    <property type="match status" value="1"/>
</dbReference>
<sequence>MSEQVRVIVGVDGSGRSHRLRQLAAHHDGPVHTIPPTITTDDLARLLDDADDGTLVAVDDVHLLEPAPLRLLTTAAANGVDVVATRRPSLPSPELAALDAALCARGTLEWLGPLDETAVAALLPRVDHTTISAVRTATGGLPALVMAVSPERPASATPALVARVQRTLTLLGPEATRLARLLALGIELPDDARCHALDVDRARLAEAMHRLRDAGLLAEDADHLIPVIAHAVLAELAPAEIRARYADAANALRALGSGAVAVADTLAAADARGAEAATAYVAAADTLRFTAPAMAVRWYEHALNAGADLDSLALGRAEAAAMLGEPIDPDLRADTPHQRHRRALLMGASAAHDGRQDRAAQALLTTDSPGQVLAVASLVATGDIDTARDVAKHDAPPSLRLLADAALALPEPADALPAFIEAAEAAERADPEYVLPDTPHAIGALAAVTAGDAATAEHLLERALHTKTGGPVADTRHRILLSWIQLRTGRYEPAIAESRRLSQLQLGGRERLLLAAVTAGLARRTGDIAQLRAAWHQAEPVLARRAVDLLHIEPLEELLVAAARLKQHDRTTTTLAHLRAILDRCGHPPTWAVTLGWVRCQVAVAAEDAEATATAARDMSGHDAPGRRQRAQQAAARRWADVMAGIVEADTVLTTAADLAVAELPWEASRLAGGAAIRTSEPATTRRLLERARELADLDALTGGETTAARTGTLSEREVDVARMVLAGRTHREIGAQLYVSPKTVEHHVARIRTKLGATSRAELLAALRDELGDDQA</sequence>
<dbReference type="EMBL" id="JBHSXX010000001">
    <property type="protein sequence ID" value="MFC6868556.1"/>
    <property type="molecule type" value="Genomic_DNA"/>
</dbReference>
<comment type="caution">
    <text evidence="2">The sequence shown here is derived from an EMBL/GenBank/DDBJ whole genome shotgun (WGS) entry which is preliminary data.</text>
</comment>
<keyword evidence="3" id="KW-1185">Reference proteome</keyword>
<dbReference type="Proteomes" id="UP001596337">
    <property type="component" value="Unassembled WGS sequence"/>
</dbReference>
<gene>
    <name evidence="2" type="ORF">ACFQGD_15565</name>
</gene>
<dbReference type="RefSeq" id="WP_345392546.1">
    <property type="nucleotide sequence ID" value="NZ_BAABLA010000011.1"/>
</dbReference>